<keyword evidence="5" id="KW-0479">Metal-binding</keyword>
<evidence type="ECO:0000256" key="7">
    <source>
        <dbReference type="ARBA" id="ARBA00023002"/>
    </source>
</evidence>
<evidence type="ECO:0000256" key="5">
    <source>
        <dbReference type="ARBA" id="ARBA00022723"/>
    </source>
</evidence>
<evidence type="ECO:0000259" key="8">
    <source>
        <dbReference type="Pfam" id="PF00384"/>
    </source>
</evidence>
<gene>
    <name evidence="10" type="ORF">J2T07_003019</name>
</gene>
<reference evidence="10 11" key="1">
    <citation type="submission" date="2023-07" db="EMBL/GenBank/DDBJ databases">
        <title>Sorghum-associated microbial communities from plants grown in Nebraska, USA.</title>
        <authorList>
            <person name="Schachtman D."/>
        </authorList>
    </citation>
    <scope>NUCLEOTIDE SEQUENCE [LARGE SCALE GENOMIC DNA]</scope>
    <source>
        <strain evidence="10 11">CC60</strain>
    </source>
</reference>
<keyword evidence="4" id="KW-0411">Iron-sulfur</keyword>
<keyword evidence="6" id="KW-0574">Periplasm</keyword>
<organism evidence="10 11">
    <name type="scientific">Luteibacter jiangsuensis</name>
    <dbReference type="NCBI Taxonomy" id="637577"/>
    <lineage>
        <taxon>Bacteria</taxon>
        <taxon>Pseudomonadati</taxon>
        <taxon>Pseudomonadota</taxon>
        <taxon>Gammaproteobacteria</taxon>
        <taxon>Lysobacterales</taxon>
        <taxon>Rhodanobacteraceae</taxon>
        <taxon>Luteibacter</taxon>
    </lineage>
</organism>
<dbReference type="SUPFAM" id="SSF53706">
    <property type="entry name" value="Formate dehydrogenase/DMSO reductase, domains 1-3"/>
    <property type="match status" value="1"/>
</dbReference>
<proteinExistence type="inferred from homology"/>
<dbReference type="InterPro" id="IPR006656">
    <property type="entry name" value="Mopterin_OxRdtase"/>
</dbReference>
<evidence type="ECO:0000259" key="9">
    <source>
        <dbReference type="Pfam" id="PF01568"/>
    </source>
</evidence>
<evidence type="ECO:0000256" key="3">
    <source>
        <dbReference type="ARBA" id="ARBA00010312"/>
    </source>
</evidence>
<dbReference type="GO" id="GO:0008863">
    <property type="term" value="F:formate dehydrogenase (NAD+) activity"/>
    <property type="evidence" value="ECO:0007669"/>
    <property type="project" value="UniProtKB-EC"/>
</dbReference>
<evidence type="ECO:0000313" key="10">
    <source>
        <dbReference type="EMBL" id="MDQ0010813.1"/>
    </source>
</evidence>
<comment type="cofactor">
    <cofactor evidence="1">
        <name>[4Fe-4S] cluster</name>
        <dbReference type="ChEBI" id="CHEBI:49883"/>
    </cofactor>
</comment>
<name>A0ABT9T0L5_9GAMM</name>
<protein>
    <submittedName>
        <fullName evidence="10">Formate dehydrogenase major subunit</fullName>
        <ecNumber evidence="10">1.17.1.9</ecNumber>
    </submittedName>
</protein>
<comment type="caution">
    <text evidence="10">The sequence shown here is derived from an EMBL/GenBank/DDBJ whole genome shotgun (WGS) entry which is preliminary data.</text>
</comment>
<evidence type="ECO:0000256" key="2">
    <source>
        <dbReference type="ARBA" id="ARBA00004196"/>
    </source>
</evidence>
<dbReference type="PANTHER" id="PTHR43598:SF1">
    <property type="entry name" value="FORMATE DEHYDROGENASE-O MAJOR SUBUNIT"/>
    <property type="match status" value="1"/>
</dbReference>
<dbReference type="CDD" id="cd02792">
    <property type="entry name" value="MopB_CT_Formate-Dh-Na-like"/>
    <property type="match status" value="1"/>
</dbReference>
<dbReference type="SUPFAM" id="SSF50692">
    <property type="entry name" value="ADC-like"/>
    <property type="match status" value="1"/>
</dbReference>
<dbReference type="Gene3D" id="3.40.50.740">
    <property type="match status" value="1"/>
</dbReference>
<evidence type="ECO:0000313" key="11">
    <source>
        <dbReference type="Proteomes" id="UP001237737"/>
    </source>
</evidence>
<dbReference type="EC" id="1.17.1.9" evidence="10"/>
<dbReference type="InterPro" id="IPR006443">
    <property type="entry name" value="Formate-DH-alph_fdnG"/>
</dbReference>
<keyword evidence="4" id="KW-0408">Iron</keyword>
<comment type="subcellular location">
    <subcellularLocation>
        <location evidence="2">Cell envelope</location>
    </subcellularLocation>
</comment>
<dbReference type="PANTHER" id="PTHR43598">
    <property type="entry name" value="TUNGSTEN-CONTAINING FORMYLMETHANOFURAN DEHYDROGENASE 2 SUBUNIT B"/>
    <property type="match status" value="1"/>
</dbReference>
<dbReference type="Gene3D" id="2.40.40.20">
    <property type="match status" value="1"/>
</dbReference>
<evidence type="ECO:0000256" key="6">
    <source>
        <dbReference type="ARBA" id="ARBA00022764"/>
    </source>
</evidence>
<evidence type="ECO:0000256" key="4">
    <source>
        <dbReference type="ARBA" id="ARBA00022485"/>
    </source>
</evidence>
<keyword evidence="7 10" id="KW-0560">Oxidoreductase</keyword>
<dbReference type="Pfam" id="PF00384">
    <property type="entry name" value="Molybdopterin"/>
    <property type="match status" value="1"/>
</dbReference>
<sequence length="822" mass="91483">MASLAPSFGRGAMTNTWQDIRNANVVLVMGGNAAEAHPCGFKWVIEAKIENGAKLVVVDPRFTRTASVADYYAPIRPGTDIAFLSGVMRYLLEKDAIQHEYVRAYTNAGLIVKEGFDFQDGLFSGYNSETHSYDKSSWDYELDEQGFAKSDDSWQDPRCVINLLKRHVARYTPEMVSRITGTPQDKFLHICELFASTAAPDKAMTSLFALGWTQHTVGAQNIRAMAMIQLLLGNIGVAGGGMNALRGHSNIQGLTDVGLLSNQMPGYLTLPNDKETSFDEYMSTKLFKPLRPGQTSYWQNYRKFVVSLQKSLYGDAATQENNWAYDWLPKLDVPLYDIIRAFEMMNAGQMNGYICQGFNPLQAFPDRGKIRRGLSKLKFLVTMDPLDTETSRFWQDFGPQNPAKPAEIQTEVFQLPTTCFAEENGSLVNSARWLQWHWKAAEAPGEAMSDIWIMSGIFHRLRELYRKEGGAFPDPILNVSWKYTDPVAPDPEELAKDMNGRALVDITDPATGVTTKAGTLLDAFAQLRDDGTTAAGCWIFTGSFTEKGNQMARRDATDPREQGIAPNWAWAWPANRRILYNRASANLEGKAWNPKKPVIEWNGTRWVGIDVPDYGPTVKPSDGVGPFIMNAEGMGRLFARNLMAEGPFPEHYEPMESPVENVLHPKVNANPVARVFADDRSAFGNAKDFPYVATTYRLTEHFHFWTKHALINAILQPEEFVEIGEVLAKEKGIEQGGWVKVSSKRGEVVCKAYVTKRIKPLIVDGKPAHVIGVPLHWGFTGQARKGYGANTLTPSVGDANTQTPEFKAFLVNVEKTSAPVAA</sequence>
<feature type="domain" description="Molybdopterin oxidoreductase" evidence="8">
    <location>
        <begin position="12"/>
        <end position="386"/>
    </location>
</feature>
<dbReference type="InterPro" id="IPR009010">
    <property type="entry name" value="Asp_de-COase-like_dom_sf"/>
</dbReference>
<dbReference type="EMBL" id="JAUSSK010000004">
    <property type="protein sequence ID" value="MDQ0010813.1"/>
    <property type="molecule type" value="Genomic_DNA"/>
</dbReference>
<evidence type="ECO:0000256" key="1">
    <source>
        <dbReference type="ARBA" id="ARBA00001966"/>
    </source>
</evidence>
<feature type="domain" description="Molybdopterin dinucleotide-binding" evidence="9">
    <location>
        <begin position="692"/>
        <end position="809"/>
    </location>
</feature>
<dbReference type="InterPro" id="IPR006657">
    <property type="entry name" value="MoPterin_dinucl-bd_dom"/>
</dbReference>
<dbReference type="Proteomes" id="UP001237737">
    <property type="component" value="Unassembled WGS sequence"/>
</dbReference>
<accession>A0ABT9T0L5</accession>
<dbReference type="Pfam" id="PF01568">
    <property type="entry name" value="Molydop_binding"/>
    <property type="match status" value="1"/>
</dbReference>
<keyword evidence="4" id="KW-0004">4Fe-4S</keyword>
<dbReference type="Gene3D" id="3.40.228.10">
    <property type="entry name" value="Dimethylsulfoxide Reductase, domain 2"/>
    <property type="match status" value="2"/>
</dbReference>
<comment type="similarity">
    <text evidence="3">Belongs to the prokaryotic molybdopterin-containing oxidoreductase family.</text>
</comment>
<dbReference type="NCBIfam" id="TIGR01553">
    <property type="entry name" value="formate-DH-alph"/>
    <property type="match status" value="1"/>
</dbReference>
<keyword evidence="11" id="KW-1185">Reference proteome</keyword>